<keyword evidence="2" id="KW-1185">Reference proteome</keyword>
<organism evidence="1 2">
    <name type="scientific">Trichinella papuae</name>
    <dbReference type="NCBI Taxonomy" id="268474"/>
    <lineage>
        <taxon>Eukaryota</taxon>
        <taxon>Metazoa</taxon>
        <taxon>Ecdysozoa</taxon>
        <taxon>Nematoda</taxon>
        <taxon>Enoplea</taxon>
        <taxon>Dorylaimia</taxon>
        <taxon>Trichinellida</taxon>
        <taxon>Trichinellidae</taxon>
        <taxon>Trichinella</taxon>
    </lineage>
</organism>
<comment type="caution">
    <text evidence="1">The sequence shown here is derived from an EMBL/GenBank/DDBJ whole genome shotgun (WGS) entry which is preliminary data.</text>
</comment>
<evidence type="ECO:0000313" key="1">
    <source>
        <dbReference type="EMBL" id="KRZ70307.1"/>
    </source>
</evidence>
<dbReference type="EMBL" id="JYDO01000116">
    <property type="protein sequence ID" value="KRZ70307.1"/>
    <property type="molecule type" value="Genomic_DNA"/>
</dbReference>
<evidence type="ECO:0000313" key="2">
    <source>
        <dbReference type="Proteomes" id="UP000054843"/>
    </source>
</evidence>
<gene>
    <name evidence="1" type="ORF">T10_10783</name>
</gene>
<reference evidence="1 2" key="1">
    <citation type="submission" date="2015-01" db="EMBL/GenBank/DDBJ databases">
        <title>Evolution of Trichinella species and genotypes.</title>
        <authorList>
            <person name="Korhonen P.K."/>
            <person name="Edoardo P."/>
            <person name="Giuseppe L.R."/>
            <person name="Gasser R.B."/>
        </authorList>
    </citation>
    <scope>NUCLEOTIDE SEQUENCE [LARGE SCALE GENOMIC DNA]</scope>
    <source>
        <strain evidence="1">ISS1980</strain>
    </source>
</reference>
<dbReference type="AlphaFoldDB" id="A0A0V1MFC9"/>
<accession>A0A0V1MFC9</accession>
<dbReference type="Proteomes" id="UP000054843">
    <property type="component" value="Unassembled WGS sequence"/>
</dbReference>
<protein>
    <submittedName>
        <fullName evidence="1">Uncharacterized protein</fullName>
    </submittedName>
</protein>
<sequence>MLTKISSCLSWFQIKTAVVDNLSLVDFPIRAKLLVLDNNDEEQMEINNENENVLELLTNESDQQWHTHHWLKTRNIGITKYTAADLQLMKDSLLITCVTKKLCLAKLVVFYRIPFRVLAKSTEIQK</sequence>
<proteinExistence type="predicted"/>
<name>A0A0V1MFC9_9BILA</name>